<gene>
    <name evidence="1" type="ORF">FAZ95_04345</name>
</gene>
<accession>A0A4P8IJT3</accession>
<dbReference type="AlphaFoldDB" id="A0A4P8IJT3"/>
<keyword evidence="2" id="KW-1185">Reference proteome</keyword>
<name>A0A4P8IJT3_9BURK</name>
<proteinExistence type="predicted"/>
<evidence type="ECO:0008006" key="3">
    <source>
        <dbReference type="Google" id="ProtNLM"/>
    </source>
</evidence>
<dbReference type="OrthoDB" id="8572778at2"/>
<organism evidence="1 2">
    <name type="scientific">Trinickia violacea</name>
    <dbReference type="NCBI Taxonomy" id="2571746"/>
    <lineage>
        <taxon>Bacteria</taxon>
        <taxon>Pseudomonadati</taxon>
        <taxon>Pseudomonadota</taxon>
        <taxon>Betaproteobacteria</taxon>
        <taxon>Burkholderiales</taxon>
        <taxon>Burkholderiaceae</taxon>
        <taxon>Trinickia</taxon>
    </lineage>
</organism>
<dbReference type="KEGG" id="tvl:FAZ95_04345"/>
<sequence>MAVGNAVANANVTVIDVNGNSTTATSNSSGTYTVSLSGLTAPFMVVAADPSGVNPTLVSVVSQLPSGTSAPVVANVTTLTTAVASLLTTSGNPLDLSASGSLKSLVTPSSVSSAVATLDSALAPILSANGLSASFDPIGTAFTPNQTGPDAVIDSVQIVPNPSGGTELVSSANPSAGFPLVQGSSVSAPLAAPPAPANYLTSLISTLSQCLSASSTSCSAIDSSYLENGFTRFATAHPSLTASGATLGMPHTVKFFTGTNGKQQALIALPYTLNGANGEDVTVAQETSSGTWDIIGNQQQYNVTITSYVSRRIFVDSADAPFGRYESGLGISIPAGATGTPNPANLASASVTGPGINGTIYLVPRNATGNTTLGLTSQALTSVPTGGVTTNSNTSLYRWSWAALPGATSTFTPGTNSLGFYTPQPIAVSSVPQFATYTVTFYDASGNQLGSTSVMNITPTAAASAGASVPWQSLTPSTLISALMPGGSLATTAQTSISLSWSNLINNQNIAPLVAKAQIQAMPGTGVTPSTEVDGWWVGPTPFAANGQYTESVTAGVAQNNVQQCTSTCAFPSLIVGGSRLAELYWTVGKTAYYNEWKYND</sequence>
<dbReference type="RefSeq" id="WP_137331327.1">
    <property type="nucleotide sequence ID" value="NZ_CP040077.1"/>
</dbReference>
<evidence type="ECO:0000313" key="1">
    <source>
        <dbReference type="EMBL" id="QCP48486.1"/>
    </source>
</evidence>
<dbReference type="EMBL" id="CP040077">
    <property type="protein sequence ID" value="QCP48486.1"/>
    <property type="molecule type" value="Genomic_DNA"/>
</dbReference>
<protein>
    <recommendedName>
        <fullName evidence="3">Cell wall anchor protein</fullName>
    </recommendedName>
</protein>
<dbReference type="Proteomes" id="UP000298656">
    <property type="component" value="Chromosome 1"/>
</dbReference>
<reference evidence="1 2" key="1">
    <citation type="submission" date="2019-05" db="EMBL/GenBank/DDBJ databases">
        <title>Burkholderia sp. DHOD12, isolated from subtropical forest soil.</title>
        <authorList>
            <person name="Gao Z.-H."/>
            <person name="Qiu L.-H."/>
        </authorList>
    </citation>
    <scope>NUCLEOTIDE SEQUENCE [LARGE SCALE GENOMIC DNA]</scope>
    <source>
        <strain evidence="1 2">DHOD12</strain>
    </source>
</reference>
<evidence type="ECO:0000313" key="2">
    <source>
        <dbReference type="Proteomes" id="UP000298656"/>
    </source>
</evidence>